<sequence length="240" mass="26801">MIKKAVPASRAKSSGTEARSAVSTNGAKAKLTDLAYERIEEAIVTLALPPGSAISELQLSEMTGIGRTPIREAIQRLARERLIMVLPQRGLLIPEIDVARQLRLLETRREVERLICRSGAKRATPAQRERFRELVHEFEEAAAQNDDVRFVRADRDLNELTLAASHNEFAEGAMRLMHGLSRRFWYYHYKQAADMPEMGRLHANVARAIADGDVDGAGKALDALLDNIESFTRNTVLDAR</sequence>
<gene>
    <name evidence="1" type="ORF">MW7_003235</name>
</gene>
<dbReference type="Proteomes" id="UP000004277">
    <property type="component" value="Unassembled WGS sequence"/>
</dbReference>
<evidence type="ECO:0000313" key="2">
    <source>
        <dbReference type="Proteomes" id="UP000004277"/>
    </source>
</evidence>
<dbReference type="EMBL" id="AKCV02000011">
    <property type="protein sequence ID" value="TMS59206.1"/>
    <property type="molecule type" value="Genomic_DNA"/>
</dbReference>
<protein>
    <submittedName>
        <fullName evidence="1">GntR family transcriptional regulator</fullName>
    </submittedName>
</protein>
<keyword evidence="2" id="KW-1185">Reference proteome</keyword>
<comment type="caution">
    <text evidence="1">The sequence shown here is derived from an EMBL/GenBank/DDBJ whole genome shotgun (WGS) entry which is preliminary data.</text>
</comment>
<name>A0ACD3SSM2_9BURK</name>
<reference evidence="1" key="1">
    <citation type="submission" date="2019-05" db="EMBL/GenBank/DDBJ databases">
        <title>Revised genome assembly of Burkholderiaceae (previously Ralstonia) sp. PBA.</title>
        <authorList>
            <person name="Gan H.M."/>
        </authorList>
    </citation>
    <scope>NUCLEOTIDE SEQUENCE</scope>
    <source>
        <strain evidence="1">PBA</strain>
    </source>
</reference>
<organism evidence="1 2">
    <name type="scientific">Imbroritus primus</name>
    <dbReference type="NCBI Taxonomy" id="3058603"/>
    <lineage>
        <taxon>Bacteria</taxon>
        <taxon>Pseudomonadati</taxon>
        <taxon>Pseudomonadota</taxon>
        <taxon>Betaproteobacteria</taxon>
        <taxon>Burkholderiales</taxon>
        <taxon>Burkholderiaceae</taxon>
        <taxon>Imbroritus</taxon>
    </lineage>
</organism>
<accession>A0ACD3SSM2</accession>
<evidence type="ECO:0000313" key="1">
    <source>
        <dbReference type="EMBL" id="TMS59206.1"/>
    </source>
</evidence>
<proteinExistence type="predicted"/>